<keyword evidence="2" id="KW-1185">Reference proteome</keyword>
<organism evidence="1 2">
    <name type="scientific">Caldicoprobacter faecalis</name>
    <dbReference type="NCBI Taxonomy" id="937334"/>
    <lineage>
        <taxon>Bacteria</taxon>
        <taxon>Bacillati</taxon>
        <taxon>Bacillota</taxon>
        <taxon>Clostridia</taxon>
        <taxon>Caldicoprobacterales</taxon>
        <taxon>Caldicoprobacteraceae</taxon>
        <taxon>Caldicoprobacter</taxon>
    </lineage>
</organism>
<accession>A0A1I5U2M6</accession>
<reference evidence="1 2" key="1">
    <citation type="submission" date="2016-10" db="EMBL/GenBank/DDBJ databases">
        <authorList>
            <person name="de Groot N.N."/>
        </authorList>
    </citation>
    <scope>NUCLEOTIDE SEQUENCE [LARGE SCALE GENOMIC DNA]</scope>
    <source>
        <strain evidence="1 2">DSM 20678</strain>
    </source>
</reference>
<proteinExistence type="predicted"/>
<gene>
    <name evidence="1" type="ORF">SAMN05444406_1061</name>
</gene>
<dbReference type="Proteomes" id="UP000198577">
    <property type="component" value="Unassembled WGS sequence"/>
</dbReference>
<protein>
    <submittedName>
        <fullName evidence="1">Uncharacterized protein</fullName>
    </submittedName>
</protein>
<dbReference type="EMBL" id="FOXR01000006">
    <property type="protein sequence ID" value="SFP89534.1"/>
    <property type="molecule type" value="Genomic_DNA"/>
</dbReference>
<sequence length="41" mass="4832">MNQYPRKVLNYSTAEECFYKELLKICEGKGKVLEEQYVQAS</sequence>
<evidence type="ECO:0000313" key="1">
    <source>
        <dbReference type="EMBL" id="SFP89534.1"/>
    </source>
</evidence>
<dbReference type="AlphaFoldDB" id="A0A1I5U2M6"/>
<evidence type="ECO:0000313" key="2">
    <source>
        <dbReference type="Proteomes" id="UP000198577"/>
    </source>
</evidence>
<name>A0A1I5U2M6_9FIRM</name>